<dbReference type="AlphaFoldDB" id="A0A7R8W7U9"/>
<dbReference type="EMBL" id="OB660566">
    <property type="protein sequence ID" value="CAD7225412.1"/>
    <property type="molecule type" value="Genomic_DNA"/>
</dbReference>
<dbReference type="GO" id="GO:0004252">
    <property type="term" value="F:serine-type endopeptidase activity"/>
    <property type="evidence" value="ECO:0007669"/>
    <property type="project" value="InterPro"/>
</dbReference>
<evidence type="ECO:0000313" key="1">
    <source>
        <dbReference type="EMBL" id="CAD7225412.1"/>
    </source>
</evidence>
<dbReference type="InterPro" id="IPR001254">
    <property type="entry name" value="Trypsin_dom"/>
</dbReference>
<protein>
    <submittedName>
        <fullName evidence="1">Uncharacterized protein</fullName>
    </submittedName>
</protein>
<sequence length="385" mass="44083">MRQTPVFLLLQGDSGGPLFVNVNGLYIQMGIISSGIGCARTGVLGLYTRLSSFAPWILKGMRRAMGEDVEAEELSIFELMQRHERQSFRRNPFLPAHPEDEPVFVPIEGVEKEEEFAKNEVQELQKLSWEQHKFQELVNNLHHTNQESLKFDSHWTYYNIEYHDEVAKINVYLVEDLHYFSLSFHYNSVQLQSRKVSPIWWNEKVTLWFELACTEAGVSWNGYDESQEQIFYTFYPHPEGKTCASIDEVLFTDSNTKCEDTLLLNGEEISGTSFDSRNYIHEWKIPYLQENCTVISRARGTVSGEGENPLIRHTTSNAMMEHGAIGAMNQGVRTNKKQEERGGSTMDLSGSRLLDGIRSLPPPLYKAASSQDHFIEEGFFCASNR</sequence>
<dbReference type="InterPro" id="IPR009003">
    <property type="entry name" value="Peptidase_S1_PA"/>
</dbReference>
<dbReference type="SUPFAM" id="SSF50494">
    <property type="entry name" value="Trypsin-like serine proteases"/>
    <property type="match status" value="1"/>
</dbReference>
<organism evidence="1">
    <name type="scientific">Cyprideis torosa</name>
    <dbReference type="NCBI Taxonomy" id="163714"/>
    <lineage>
        <taxon>Eukaryota</taxon>
        <taxon>Metazoa</taxon>
        <taxon>Ecdysozoa</taxon>
        <taxon>Arthropoda</taxon>
        <taxon>Crustacea</taxon>
        <taxon>Oligostraca</taxon>
        <taxon>Ostracoda</taxon>
        <taxon>Podocopa</taxon>
        <taxon>Podocopida</taxon>
        <taxon>Cytherocopina</taxon>
        <taxon>Cytheroidea</taxon>
        <taxon>Cytherideidae</taxon>
        <taxon>Cyprideis</taxon>
    </lineage>
</organism>
<name>A0A7R8W7U9_9CRUS</name>
<proteinExistence type="predicted"/>
<dbReference type="Pfam" id="PF00089">
    <property type="entry name" value="Trypsin"/>
    <property type="match status" value="1"/>
</dbReference>
<reference evidence="1" key="1">
    <citation type="submission" date="2020-11" db="EMBL/GenBank/DDBJ databases">
        <authorList>
            <person name="Tran Van P."/>
        </authorList>
    </citation>
    <scope>NUCLEOTIDE SEQUENCE</scope>
</reference>
<accession>A0A7R8W7U9</accession>
<gene>
    <name evidence="1" type="ORF">CTOB1V02_LOCUS3354</name>
</gene>
<dbReference type="GO" id="GO:0006508">
    <property type="term" value="P:proteolysis"/>
    <property type="evidence" value="ECO:0007669"/>
    <property type="project" value="InterPro"/>
</dbReference>
<dbReference type="OrthoDB" id="10051896at2759"/>
<dbReference type="Gene3D" id="2.40.10.10">
    <property type="entry name" value="Trypsin-like serine proteases"/>
    <property type="match status" value="1"/>
</dbReference>
<dbReference type="InterPro" id="IPR043504">
    <property type="entry name" value="Peptidase_S1_PA_chymotrypsin"/>
</dbReference>